<accession>A0A917EGA9</accession>
<dbReference type="RefSeq" id="WP_188478515.1">
    <property type="nucleotide sequence ID" value="NZ_BMFJ01000002.1"/>
</dbReference>
<gene>
    <name evidence="1" type="ORF">GCM10011360_28980</name>
</gene>
<dbReference type="EMBL" id="BMFJ01000002">
    <property type="protein sequence ID" value="GGE39521.1"/>
    <property type="molecule type" value="Genomic_DNA"/>
</dbReference>
<protein>
    <submittedName>
        <fullName evidence="1">Uncharacterized protein</fullName>
    </submittedName>
</protein>
<evidence type="ECO:0000313" key="2">
    <source>
        <dbReference type="Proteomes" id="UP000612855"/>
    </source>
</evidence>
<name>A0A917EGA9_9RHOB</name>
<comment type="caution">
    <text evidence="1">The sequence shown here is derived from an EMBL/GenBank/DDBJ whole genome shotgun (WGS) entry which is preliminary data.</text>
</comment>
<proteinExistence type="predicted"/>
<sequence>MPEHDEFDIFMKMLQIIEKKQDSYFGNISEEQQAKALQVIHKIEGNVYFQSAEQQEVVVGDQYKGGQVGAMGPNASATGNTFQQIWQENEGSLDLTSLASELETLRKALRSEATELEHDVAIGEIAAAQAAAASGDGPKALEHLRNAGNWALDIASKIGTGVATAAIKSGLGI</sequence>
<evidence type="ECO:0000313" key="1">
    <source>
        <dbReference type="EMBL" id="GGE39521.1"/>
    </source>
</evidence>
<keyword evidence="2" id="KW-1185">Reference proteome</keyword>
<organism evidence="1 2">
    <name type="scientific">Primorskyibacter flagellatus</name>
    <dbReference type="NCBI Taxonomy" id="1387277"/>
    <lineage>
        <taxon>Bacteria</taxon>
        <taxon>Pseudomonadati</taxon>
        <taxon>Pseudomonadota</taxon>
        <taxon>Alphaproteobacteria</taxon>
        <taxon>Rhodobacterales</taxon>
        <taxon>Roseobacteraceae</taxon>
        <taxon>Primorskyibacter</taxon>
    </lineage>
</organism>
<dbReference type="Proteomes" id="UP000612855">
    <property type="component" value="Unassembled WGS sequence"/>
</dbReference>
<reference evidence="2" key="1">
    <citation type="journal article" date="2019" name="Int. J. Syst. Evol. Microbiol.">
        <title>The Global Catalogue of Microorganisms (GCM) 10K type strain sequencing project: providing services to taxonomists for standard genome sequencing and annotation.</title>
        <authorList>
            <consortium name="The Broad Institute Genomics Platform"/>
            <consortium name="The Broad Institute Genome Sequencing Center for Infectious Disease"/>
            <person name="Wu L."/>
            <person name="Ma J."/>
        </authorList>
    </citation>
    <scope>NUCLEOTIDE SEQUENCE [LARGE SCALE GENOMIC DNA]</scope>
    <source>
        <strain evidence="2">CGMCC 1.12664</strain>
    </source>
</reference>
<dbReference type="AlphaFoldDB" id="A0A917EGA9"/>